<feature type="compositionally biased region" description="Low complexity" evidence="3">
    <location>
        <begin position="883"/>
        <end position="902"/>
    </location>
</feature>
<feature type="compositionally biased region" description="Low complexity" evidence="3">
    <location>
        <begin position="994"/>
        <end position="1008"/>
    </location>
</feature>
<dbReference type="Proteomes" id="UP000472271">
    <property type="component" value="Chromosome 8"/>
</dbReference>
<comment type="similarity">
    <text evidence="1">Belongs to the ubinuclein family.</text>
</comment>
<feature type="compositionally biased region" description="Polar residues" evidence="3">
    <location>
        <begin position="974"/>
        <end position="992"/>
    </location>
</feature>
<feature type="region of interest" description="Disordered" evidence="3">
    <location>
        <begin position="699"/>
        <end position="734"/>
    </location>
</feature>
<evidence type="ECO:0000259" key="5">
    <source>
        <dbReference type="Pfam" id="PF14075"/>
    </source>
</evidence>
<feature type="region of interest" description="Disordered" evidence="3">
    <location>
        <begin position="619"/>
        <end position="665"/>
    </location>
</feature>
<proteinExistence type="inferred from homology"/>
<dbReference type="PANTHER" id="PTHR21669">
    <property type="entry name" value="CAPZ-INTERACTING PROTEIN AND RELATED PROTEINS"/>
    <property type="match status" value="1"/>
</dbReference>
<feature type="region of interest" description="Disordered" evidence="3">
    <location>
        <begin position="104"/>
        <end position="128"/>
    </location>
</feature>
<evidence type="ECO:0000313" key="7">
    <source>
        <dbReference type="Proteomes" id="UP000472271"/>
    </source>
</evidence>
<dbReference type="GO" id="GO:0005634">
    <property type="term" value="C:nucleus"/>
    <property type="evidence" value="ECO:0007669"/>
    <property type="project" value="TreeGrafter"/>
</dbReference>
<name>A0A673BL43_9TELE</name>
<dbReference type="InterPro" id="IPR026947">
    <property type="entry name" value="UBN_middle_dom"/>
</dbReference>
<dbReference type="AlphaFoldDB" id="A0A673BL43"/>
<keyword evidence="7" id="KW-1185">Reference proteome</keyword>
<feature type="compositionally biased region" description="Pro residues" evidence="3">
    <location>
        <begin position="778"/>
        <end position="787"/>
    </location>
</feature>
<reference evidence="6" key="2">
    <citation type="submission" date="2025-08" db="UniProtKB">
        <authorList>
            <consortium name="Ensembl"/>
        </authorList>
    </citation>
    <scope>IDENTIFICATION</scope>
</reference>
<dbReference type="Pfam" id="PF08729">
    <property type="entry name" value="HUN"/>
    <property type="match status" value="1"/>
</dbReference>
<keyword evidence="2" id="KW-0597">Phosphoprotein</keyword>
<sequence length="1036" mass="110696">MAEPRKVPFVTISSFNTSPPTPESSKKRRREDEAVDITFGKDGGGSTAGIGSEGCGGLFGNAKGGGDGDTGETKPTVRLSLSLTEPNERGSAEFNYSELLAGSTVPKGLTPSLDPSDPFADDEKERREVEELARKFESKYGGGTKKKKKDRMQDLIDIGYGYDETDPFIDNSEAYDELVPASLTTKHGGFYINTGTLQFRPASDSEGEGQKMKDGEERVIKKRRKKQDGGILEDKKPKKNKVPKPGVSALNVHRPEKKKRKKLMKDSLHLANMLRRFTREKEEMRKKNLAAAGLPRPNAKVPSANSALLNTHAKAAGNNDCGIGDLTADSAVMSLLGSANNDMLQDMMGDLDFGMLDSPHPSSPGQGENGSFGMGHKAGGRVSQGNMMTPPPLPSGLPGPLAKRIEDLRAASRLFDEEGRKKFFTLDMNNILLDIELQVQEQPSEVRSAVYTHLEAFVPCNKEALLKRLKKLSLNIQDDRLRTPLLKLKLAVCSVMPEQIARYNMDCIAKVAKQQSEEGEKNGSEEDDEEKPGKRVMGPRKKFVWDDKLRTLLCNLVRVKLSCYELEGKNSLSLEDYLKAFMETEVKPLWPKGWMQARMLFKESVMAHGHLTGYTAKKKMVPTPKAKPKDAGMWVQRSTPSAAATPSPAGQVAKRPPQSPAEPICLDSLDEDLTTPSLDSISHALTVLGNAAKGLQKKNLANTPSSSAPHYISTSSSSSTPLSRPPSISSSPLTSVRVDGLGVVKGAAQTPQRHSLLNTQRPVSIGVAKANLAASAAPPKPRPPPTASPLLAPGSKTGVSTPPSGLLKGSNNNKAGVDTLILTSPQSRPHTLSSPSHMTPKTFQAPRLLSPSPTSSPPMHATLTKPTHSSIPPIVKLTPRTPNPVVTASPSTTPSISQTPRSQATPSLHQYSPKSPAGFRPQFSGGQGGAVAKPGQGSYTPAVGQKTPINNSTTNTSLINTSSISKHSGSSASPTLASANPGQRQRPGTGTPQVAKPVASVPSSSVSSQLTQVCSLTVSSENASSNLIIPPFGTNQ</sequence>
<feature type="compositionally biased region" description="Low complexity" evidence="3">
    <location>
        <begin position="704"/>
        <end position="734"/>
    </location>
</feature>
<accession>A0A673BL43</accession>
<protein>
    <submittedName>
        <fullName evidence="6">Ubinuclein 2b</fullName>
    </submittedName>
</protein>
<evidence type="ECO:0000313" key="6">
    <source>
        <dbReference type="Ensembl" id="ENSSORP00005042500.1"/>
    </source>
</evidence>
<feature type="region of interest" description="Disordered" evidence="3">
    <location>
        <begin position="774"/>
        <end position="1014"/>
    </location>
</feature>
<dbReference type="GO" id="GO:0006325">
    <property type="term" value="P:chromatin organization"/>
    <property type="evidence" value="ECO:0007669"/>
    <property type="project" value="TreeGrafter"/>
</dbReference>
<evidence type="ECO:0000256" key="2">
    <source>
        <dbReference type="ARBA" id="ARBA00022553"/>
    </source>
</evidence>
<feature type="compositionally biased region" description="Basic and acidic residues" evidence="3">
    <location>
        <begin position="208"/>
        <end position="219"/>
    </location>
</feature>
<feature type="domain" description="Hpc2-related" evidence="4">
    <location>
        <begin position="147"/>
        <end position="198"/>
    </location>
</feature>
<feature type="domain" description="Ubinuclein middle" evidence="5">
    <location>
        <begin position="393"/>
        <end position="602"/>
    </location>
</feature>
<feature type="compositionally biased region" description="Polar residues" evidence="3">
    <location>
        <begin position="821"/>
        <end position="842"/>
    </location>
</feature>
<feature type="region of interest" description="Disordered" evidence="3">
    <location>
        <begin position="357"/>
        <end position="389"/>
    </location>
</feature>
<feature type="compositionally biased region" description="Gly residues" evidence="3">
    <location>
        <begin position="367"/>
        <end position="377"/>
    </location>
</feature>
<feature type="region of interest" description="Disordered" evidence="3">
    <location>
        <begin position="201"/>
        <end position="248"/>
    </location>
</feature>
<feature type="compositionally biased region" description="Basic and acidic residues" evidence="3">
    <location>
        <begin position="515"/>
        <end position="524"/>
    </location>
</feature>
<evidence type="ECO:0000259" key="4">
    <source>
        <dbReference type="Pfam" id="PF08729"/>
    </source>
</evidence>
<feature type="compositionally biased region" description="Low complexity" evidence="3">
    <location>
        <begin position="638"/>
        <end position="649"/>
    </location>
</feature>
<feature type="region of interest" description="Disordered" evidence="3">
    <location>
        <begin position="1"/>
        <end position="49"/>
    </location>
</feature>
<evidence type="ECO:0000256" key="3">
    <source>
        <dbReference type="SAM" id="MobiDB-lite"/>
    </source>
</evidence>
<feature type="compositionally biased region" description="Polar residues" evidence="3">
    <location>
        <begin position="903"/>
        <end position="913"/>
    </location>
</feature>
<feature type="region of interest" description="Disordered" evidence="3">
    <location>
        <begin position="514"/>
        <end position="536"/>
    </location>
</feature>
<feature type="compositionally biased region" description="Low complexity" evidence="3">
    <location>
        <begin position="949"/>
        <end position="973"/>
    </location>
</feature>
<feature type="compositionally biased region" description="Polar residues" evidence="3">
    <location>
        <begin position="797"/>
        <end position="814"/>
    </location>
</feature>
<dbReference type="PANTHER" id="PTHR21669:SF42">
    <property type="entry name" value="SI:CH211-175L6.9 PROTEIN"/>
    <property type="match status" value="1"/>
</dbReference>
<evidence type="ECO:0000256" key="1">
    <source>
        <dbReference type="ARBA" id="ARBA00009911"/>
    </source>
</evidence>
<dbReference type="InterPro" id="IPR014840">
    <property type="entry name" value="HRD"/>
</dbReference>
<reference evidence="6" key="3">
    <citation type="submission" date="2025-09" db="UniProtKB">
        <authorList>
            <consortium name="Ensembl"/>
        </authorList>
    </citation>
    <scope>IDENTIFICATION</scope>
</reference>
<gene>
    <name evidence="6" type="primary">ubn2b</name>
</gene>
<organism evidence="6 7">
    <name type="scientific">Sphaeramia orbicularis</name>
    <name type="common">orbiculate cardinalfish</name>
    <dbReference type="NCBI Taxonomy" id="375764"/>
    <lineage>
        <taxon>Eukaryota</taxon>
        <taxon>Metazoa</taxon>
        <taxon>Chordata</taxon>
        <taxon>Craniata</taxon>
        <taxon>Vertebrata</taxon>
        <taxon>Euteleostomi</taxon>
        <taxon>Actinopterygii</taxon>
        <taxon>Neopterygii</taxon>
        <taxon>Teleostei</taxon>
        <taxon>Neoteleostei</taxon>
        <taxon>Acanthomorphata</taxon>
        <taxon>Gobiaria</taxon>
        <taxon>Kurtiformes</taxon>
        <taxon>Apogonoidei</taxon>
        <taxon>Apogonidae</taxon>
        <taxon>Apogoninae</taxon>
        <taxon>Sphaeramia</taxon>
    </lineage>
</organism>
<reference evidence="6" key="1">
    <citation type="submission" date="2019-06" db="EMBL/GenBank/DDBJ databases">
        <authorList>
            <consortium name="Wellcome Sanger Institute Data Sharing"/>
        </authorList>
    </citation>
    <scope>NUCLEOTIDE SEQUENCE [LARGE SCALE GENOMIC DNA]</scope>
</reference>
<dbReference type="Ensembl" id="ENSSORT00005043579.1">
    <property type="protein sequence ID" value="ENSSORP00005042500.1"/>
    <property type="gene ID" value="ENSSORG00005019672.1"/>
</dbReference>
<dbReference type="Pfam" id="PF14075">
    <property type="entry name" value="UBN_AB"/>
    <property type="match status" value="1"/>
</dbReference>